<evidence type="ECO:0000313" key="2">
    <source>
        <dbReference type="EMBL" id="GIY61778.1"/>
    </source>
</evidence>
<gene>
    <name evidence="2" type="ORF">CEXT_517291</name>
</gene>
<dbReference type="EMBL" id="BPLR01013515">
    <property type="protein sequence ID" value="GIY61778.1"/>
    <property type="molecule type" value="Genomic_DNA"/>
</dbReference>
<evidence type="ECO:0000313" key="3">
    <source>
        <dbReference type="Proteomes" id="UP001054945"/>
    </source>
</evidence>
<comment type="caution">
    <text evidence="2">The sequence shown here is derived from an EMBL/GenBank/DDBJ whole genome shotgun (WGS) entry which is preliminary data.</text>
</comment>
<dbReference type="AlphaFoldDB" id="A0AAV4UVP2"/>
<evidence type="ECO:0000256" key="1">
    <source>
        <dbReference type="SAM" id="MobiDB-lite"/>
    </source>
</evidence>
<feature type="region of interest" description="Disordered" evidence="1">
    <location>
        <begin position="1"/>
        <end position="32"/>
    </location>
</feature>
<protein>
    <submittedName>
        <fullName evidence="2">Uncharacterized protein</fullName>
    </submittedName>
</protein>
<organism evidence="2 3">
    <name type="scientific">Caerostris extrusa</name>
    <name type="common">Bark spider</name>
    <name type="synonym">Caerostris bankana</name>
    <dbReference type="NCBI Taxonomy" id="172846"/>
    <lineage>
        <taxon>Eukaryota</taxon>
        <taxon>Metazoa</taxon>
        <taxon>Ecdysozoa</taxon>
        <taxon>Arthropoda</taxon>
        <taxon>Chelicerata</taxon>
        <taxon>Arachnida</taxon>
        <taxon>Araneae</taxon>
        <taxon>Araneomorphae</taxon>
        <taxon>Entelegynae</taxon>
        <taxon>Araneoidea</taxon>
        <taxon>Araneidae</taxon>
        <taxon>Caerostris</taxon>
    </lineage>
</organism>
<accession>A0AAV4UVP2</accession>
<dbReference type="Proteomes" id="UP001054945">
    <property type="component" value="Unassembled WGS sequence"/>
</dbReference>
<name>A0AAV4UVP2_CAEEX</name>
<keyword evidence="3" id="KW-1185">Reference proteome</keyword>
<reference evidence="2 3" key="1">
    <citation type="submission" date="2021-06" db="EMBL/GenBank/DDBJ databases">
        <title>Caerostris extrusa draft genome.</title>
        <authorList>
            <person name="Kono N."/>
            <person name="Arakawa K."/>
        </authorList>
    </citation>
    <scope>NUCLEOTIDE SEQUENCE [LARGE SCALE GENOMIC DNA]</scope>
</reference>
<proteinExistence type="predicted"/>
<sequence length="116" mass="13065">MYKQFLEGNPSTSSSQIRPVGKGEGGEALTPHPEIGLSESTIASFYSWIVYSWISLRPVESVGNEIGIKRSSFQIYSDMTEGKKKPFLRKKETLIIFFLIVSNSIQFNPVSNLHKH</sequence>